<dbReference type="InterPro" id="IPR029069">
    <property type="entry name" value="HotDog_dom_sf"/>
</dbReference>
<dbReference type="Gene3D" id="3.10.129.10">
    <property type="entry name" value="Hotdog Thioesterase"/>
    <property type="match status" value="1"/>
</dbReference>
<dbReference type="HOGENOM" id="CLU_101141_4_2_4"/>
<evidence type="ECO:0000313" key="1">
    <source>
        <dbReference type="EMBL" id="EEP66673.1"/>
    </source>
</evidence>
<keyword evidence="1" id="KW-0378">Hydrolase</keyword>
<dbReference type="Pfam" id="PF13279">
    <property type="entry name" value="4HBT_2"/>
    <property type="match status" value="1"/>
</dbReference>
<keyword evidence="2" id="KW-1185">Reference proteome</keyword>
<dbReference type="EMBL" id="ACJW02000008">
    <property type="protein sequence ID" value="EEP66673.1"/>
    <property type="molecule type" value="Genomic_DNA"/>
</dbReference>
<dbReference type="AlphaFoldDB" id="C4GMY8"/>
<organism evidence="1 2">
    <name type="scientific">Kingella oralis ATCC 51147</name>
    <dbReference type="NCBI Taxonomy" id="629741"/>
    <lineage>
        <taxon>Bacteria</taxon>
        <taxon>Pseudomonadati</taxon>
        <taxon>Pseudomonadota</taxon>
        <taxon>Betaproteobacteria</taxon>
        <taxon>Neisseriales</taxon>
        <taxon>Neisseriaceae</taxon>
        <taxon>Kingella</taxon>
    </lineage>
</organism>
<dbReference type="STRING" id="629741.GCWU000324_03076"/>
<dbReference type="Proteomes" id="UP000003009">
    <property type="component" value="Unassembled WGS sequence"/>
</dbReference>
<dbReference type="GO" id="GO:0047617">
    <property type="term" value="F:fatty acyl-CoA hydrolase activity"/>
    <property type="evidence" value="ECO:0007669"/>
    <property type="project" value="TreeGrafter"/>
</dbReference>
<dbReference type="PANTHER" id="PTHR31793">
    <property type="entry name" value="4-HYDROXYBENZOYL-COA THIOESTERASE FAMILY MEMBER"/>
    <property type="match status" value="1"/>
</dbReference>
<proteinExistence type="predicted"/>
<dbReference type="PANTHER" id="PTHR31793:SF24">
    <property type="entry name" value="LONG-CHAIN ACYL-COA THIOESTERASE FADM"/>
    <property type="match status" value="1"/>
</dbReference>
<name>C4GMY8_9NEIS</name>
<dbReference type="InterPro" id="IPR050563">
    <property type="entry name" value="4-hydroxybenzoyl-CoA_TE"/>
</dbReference>
<reference evidence="1" key="1">
    <citation type="submission" date="2009-04" db="EMBL/GenBank/DDBJ databases">
        <authorList>
            <person name="Weinstock G."/>
            <person name="Sodergren E."/>
            <person name="Clifton S."/>
            <person name="Fulton L."/>
            <person name="Fulton B."/>
            <person name="Courtney L."/>
            <person name="Fronick C."/>
            <person name="Harrison M."/>
            <person name="Strong C."/>
            <person name="Farmer C."/>
            <person name="Delahaunty K."/>
            <person name="Markovic C."/>
            <person name="Hall O."/>
            <person name="Minx P."/>
            <person name="Tomlinson C."/>
            <person name="Mitreva M."/>
            <person name="Nelson J."/>
            <person name="Hou S."/>
            <person name="Wollam A."/>
            <person name="Pepin K.H."/>
            <person name="Johnson M."/>
            <person name="Bhonagiri V."/>
            <person name="Nash W.E."/>
            <person name="Warren W."/>
            <person name="Chinwalla A."/>
            <person name="Mardis E.R."/>
            <person name="Wilson R.K."/>
        </authorList>
    </citation>
    <scope>NUCLEOTIDE SEQUENCE [LARGE SCALE GENOMIC DNA]</scope>
    <source>
        <strain evidence="1">ATCC 51147</strain>
    </source>
</reference>
<evidence type="ECO:0000313" key="2">
    <source>
        <dbReference type="Proteomes" id="UP000003009"/>
    </source>
</evidence>
<protein>
    <submittedName>
        <fullName evidence="1">Acyl-CoA thioester hydrolase, YbgC/YbaW family</fullName>
    </submittedName>
</protein>
<dbReference type="CDD" id="cd00586">
    <property type="entry name" value="4HBT"/>
    <property type="match status" value="1"/>
</dbReference>
<dbReference type="SUPFAM" id="SSF54637">
    <property type="entry name" value="Thioesterase/thiol ester dehydrase-isomerase"/>
    <property type="match status" value="1"/>
</dbReference>
<sequence length="156" mass="17989">MATSRCRSILRFQAAYPPLTPKPPKMPYTQEILNYHLDGYAHVNNARYLEFLEAARWHYFKRQMPLGSLQQAQLVVSRMDIRYRRAAKLGDILHIHSQLTQAQSRQFIVTQRILFADSGQLCVQAEVTLMPTDSQGRVFRLPEPLLAAFQQLTSLS</sequence>
<comment type="caution">
    <text evidence="1">The sequence shown here is derived from an EMBL/GenBank/DDBJ whole genome shotgun (WGS) entry which is preliminary data.</text>
</comment>
<accession>C4GMY8</accession>
<gene>
    <name evidence="1" type="ORF">GCWU000324_03076</name>
</gene>